<feature type="signal peptide" evidence="2">
    <location>
        <begin position="1"/>
        <end position="20"/>
    </location>
</feature>
<feature type="domain" description="Solute-binding protein family 5" evidence="3">
    <location>
        <begin position="99"/>
        <end position="503"/>
    </location>
</feature>
<gene>
    <name evidence="4" type="ORF">SAMN02982996_01796</name>
</gene>
<dbReference type="SUPFAM" id="SSF53850">
    <property type="entry name" value="Periplasmic binding protein-like II"/>
    <property type="match status" value="1"/>
</dbReference>
<dbReference type="CDD" id="cd08497">
    <property type="entry name" value="MbnE-like"/>
    <property type="match status" value="1"/>
</dbReference>
<keyword evidence="5" id="KW-1185">Reference proteome</keyword>
<dbReference type="Gene3D" id="3.40.190.10">
    <property type="entry name" value="Periplasmic binding protein-like II"/>
    <property type="match status" value="1"/>
</dbReference>
<evidence type="ECO:0000256" key="2">
    <source>
        <dbReference type="SAM" id="SignalP"/>
    </source>
</evidence>
<sequence length="602" mass="68890">MFKSVAFTLLLIASPLSGLAETLQQPFAFTMLDAPKYDKNFTHFDYANPDAPKGGHITLSALGSFDNFNRFASRGLPAVRTEALYDSLYVNSDDESGSYYPLIANGARYASDYRWLEVDLNPHARFHDGSPVTASDVAFTFNTFMTQGVPQFRVYYKGTAARAISPHTVRFDFGAPDKDKMIGLLTLPVIPEAFWRHHKFNEPLTRPPLAGGAYRISDYHIGQYVVYSRVKDYWAADLPVNKGLYNFDSIRYDYYLDESVALEAFKAGAFDMRIETSPKQWTTLYQGGNFSRGYIVKKDELNTAAQSTRWLVFNTTRPLFQDRRVRQALTLAFDFNWMNKALFYNSYQRANSLFQNTEYAATGSPSASELQWLTPLKDRIPAEVFDPAYRPPESDGSGYDRTHLLQALDLLKQAGWELKNNTLINPQTGRPFRFELLISNAGNAQFVLPFQHSLKRLGIDMQVRMVDAPQFNNRLRKRDFDMLSRPYVTEPYPSANLAMSWSSKYLDSSYNSPGVQDPAIDHLIDEIIRHQGDKSALLPLGRALDRVVTWHQFMIPMWFSNHDRFAYWNKFGMPAVRPTYALGFDSWWYDAKKATTLPAERQ</sequence>
<name>A0A1H4BSF1_9GAMM</name>
<evidence type="ECO:0000256" key="1">
    <source>
        <dbReference type="ARBA" id="ARBA00022729"/>
    </source>
</evidence>
<keyword evidence="1 2" id="KW-0732">Signal</keyword>
<dbReference type="InterPro" id="IPR000914">
    <property type="entry name" value="SBP_5_dom"/>
</dbReference>
<dbReference type="PANTHER" id="PTHR30290:SF64">
    <property type="entry name" value="ABC TRANSPORTER PERIPLASMIC BINDING PROTEIN"/>
    <property type="match status" value="1"/>
</dbReference>
<dbReference type="GO" id="GO:0043190">
    <property type="term" value="C:ATP-binding cassette (ABC) transporter complex"/>
    <property type="evidence" value="ECO:0007669"/>
    <property type="project" value="InterPro"/>
</dbReference>
<evidence type="ECO:0000313" key="4">
    <source>
        <dbReference type="EMBL" id="SEA51075.1"/>
    </source>
</evidence>
<dbReference type="RefSeq" id="WP_074728420.1">
    <property type="nucleotide sequence ID" value="NZ_FNQS01000005.1"/>
</dbReference>
<dbReference type="GO" id="GO:0042884">
    <property type="term" value="P:microcin transport"/>
    <property type="evidence" value="ECO:0007669"/>
    <property type="project" value="TreeGrafter"/>
</dbReference>
<evidence type="ECO:0000313" key="5">
    <source>
        <dbReference type="Proteomes" id="UP000187280"/>
    </source>
</evidence>
<proteinExistence type="predicted"/>
<dbReference type="InterPro" id="IPR039424">
    <property type="entry name" value="SBP_5"/>
</dbReference>
<dbReference type="PANTHER" id="PTHR30290">
    <property type="entry name" value="PERIPLASMIC BINDING COMPONENT OF ABC TRANSPORTER"/>
    <property type="match status" value="1"/>
</dbReference>
<dbReference type="eggNOG" id="COG4166">
    <property type="taxonomic scope" value="Bacteria"/>
</dbReference>
<dbReference type="InterPro" id="IPR030678">
    <property type="entry name" value="Peptide/Ni-bd"/>
</dbReference>
<dbReference type="Pfam" id="PF00496">
    <property type="entry name" value="SBP_bac_5"/>
    <property type="match status" value="1"/>
</dbReference>
<dbReference type="GeneID" id="97764674"/>
<dbReference type="Proteomes" id="UP000187280">
    <property type="component" value="Unassembled WGS sequence"/>
</dbReference>
<organism evidence="4 5">
    <name type="scientific">Lonsdalea quercina</name>
    <dbReference type="NCBI Taxonomy" id="71657"/>
    <lineage>
        <taxon>Bacteria</taxon>
        <taxon>Pseudomonadati</taxon>
        <taxon>Pseudomonadota</taxon>
        <taxon>Gammaproteobacteria</taxon>
        <taxon>Enterobacterales</taxon>
        <taxon>Pectobacteriaceae</taxon>
        <taxon>Lonsdalea</taxon>
    </lineage>
</organism>
<dbReference type="Gene3D" id="3.10.105.10">
    <property type="entry name" value="Dipeptide-binding Protein, Domain 3"/>
    <property type="match status" value="1"/>
</dbReference>
<dbReference type="GO" id="GO:0015833">
    <property type="term" value="P:peptide transport"/>
    <property type="evidence" value="ECO:0007669"/>
    <property type="project" value="TreeGrafter"/>
</dbReference>
<dbReference type="GO" id="GO:1904680">
    <property type="term" value="F:peptide transmembrane transporter activity"/>
    <property type="evidence" value="ECO:0007669"/>
    <property type="project" value="TreeGrafter"/>
</dbReference>
<dbReference type="PIRSF" id="PIRSF002741">
    <property type="entry name" value="MppA"/>
    <property type="match status" value="1"/>
</dbReference>
<dbReference type="AlphaFoldDB" id="A0A1H4BSF1"/>
<evidence type="ECO:0000259" key="3">
    <source>
        <dbReference type="Pfam" id="PF00496"/>
    </source>
</evidence>
<dbReference type="GO" id="GO:0030288">
    <property type="term" value="C:outer membrane-bounded periplasmic space"/>
    <property type="evidence" value="ECO:0007669"/>
    <property type="project" value="TreeGrafter"/>
</dbReference>
<reference evidence="4 5" key="1">
    <citation type="submission" date="2016-10" db="EMBL/GenBank/DDBJ databases">
        <authorList>
            <person name="de Groot N.N."/>
        </authorList>
    </citation>
    <scope>NUCLEOTIDE SEQUENCE [LARGE SCALE GENOMIC DNA]</scope>
    <source>
        <strain evidence="4 5">ATCC 29281</strain>
    </source>
</reference>
<dbReference type="EMBL" id="FNQS01000005">
    <property type="protein sequence ID" value="SEA51075.1"/>
    <property type="molecule type" value="Genomic_DNA"/>
</dbReference>
<accession>A0A1H4BSF1</accession>
<dbReference type="STRING" id="71657.SAMN02982996_01796"/>
<protein>
    <submittedName>
        <fullName evidence="4">Microcin C transport system substrate-binding protein</fullName>
    </submittedName>
</protein>
<feature type="chain" id="PRO_5010558679" evidence="2">
    <location>
        <begin position="21"/>
        <end position="602"/>
    </location>
</feature>